<dbReference type="Proteomes" id="UP001204151">
    <property type="component" value="Unassembled WGS sequence"/>
</dbReference>
<keyword evidence="4" id="KW-1185">Reference proteome</keyword>
<evidence type="ECO:0000313" key="3">
    <source>
        <dbReference type="EMBL" id="MCS0584981.1"/>
    </source>
</evidence>
<keyword evidence="2" id="KW-0732">Signal</keyword>
<evidence type="ECO:0000313" key="4">
    <source>
        <dbReference type="Proteomes" id="UP001204151"/>
    </source>
</evidence>
<gene>
    <name evidence="3" type="ORF">NX784_25665</name>
</gene>
<feature type="signal peptide" evidence="2">
    <location>
        <begin position="1"/>
        <end position="19"/>
    </location>
</feature>
<organism evidence="3 4">
    <name type="scientific">Massilia pinisoli</name>
    <dbReference type="NCBI Taxonomy" id="1772194"/>
    <lineage>
        <taxon>Bacteria</taxon>
        <taxon>Pseudomonadati</taxon>
        <taxon>Pseudomonadota</taxon>
        <taxon>Betaproteobacteria</taxon>
        <taxon>Burkholderiales</taxon>
        <taxon>Oxalobacteraceae</taxon>
        <taxon>Telluria group</taxon>
        <taxon>Massilia</taxon>
    </lineage>
</organism>
<comment type="caution">
    <text evidence="3">The sequence shown here is derived from an EMBL/GenBank/DDBJ whole genome shotgun (WGS) entry which is preliminary data.</text>
</comment>
<dbReference type="EMBL" id="JANUGW010000027">
    <property type="protein sequence ID" value="MCS0584981.1"/>
    <property type="molecule type" value="Genomic_DNA"/>
</dbReference>
<dbReference type="RefSeq" id="WP_258819520.1">
    <property type="nucleotide sequence ID" value="NZ_JANUGW010000027.1"/>
</dbReference>
<evidence type="ECO:0000256" key="2">
    <source>
        <dbReference type="SAM" id="SignalP"/>
    </source>
</evidence>
<dbReference type="PROSITE" id="PS51257">
    <property type="entry name" value="PROKAR_LIPOPROTEIN"/>
    <property type="match status" value="1"/>
</dbReference>
<evidence type="ECO:0008006" key="5">
    <source>
        <dbReference type="Google" id="ProtNLM"/>
    </source>
</evidence>
<feature type="region of interest" description="Disordered" evidence="1">
    <location>
        <begin position="111"/>
        <end position="146"/>
    </location>
</feature>
<protein>
    <recommendedName>
        <fullName evidence="5">Lipoprotein</fullName>
    </recommendedName>
</protein>
<reference evidence="3 4" key="1">
    <citation type="submission" date="2022-08" db="EMBL/GenBank/DDBJ databases">
        <title>Reclassification of Massilia species as members of the genera Telluria, Duganella, Pseudoduganella, Mokoshia gen. nov. and Zemynaea gen. nov. using orthogonal and non-orthogonal genome-based approaches.</title>
        <authorList>
            <person name="Bowman J.P."/>
        </authorList>
    </citation>
    <scope>NUCLEOTIDE SEQUENCE [LARGE SCALE GENOMIC DNA]</scope>
    <source>
        <strain evidence="3 4">JCM 31316</strain>
    </source>
</reference>
<proteinExistence type="predicted"/>
<evidence type="ECO:0000256" key="1">
    <source>
        <dbReference type="SAM" id="MobiDB-lite"/>
    </source>
</evidence>
<feature type="compositionally biased region" description="Gly residues" evidence="1">
    <location>
        <begin position="113"/>
        <end position="146"/>
    </location>
</feature>
<name>A0ABT1ZYH9_9BURK</name>
<accession>A0ABT1ZYH9</accession>
<feature type="chain" id="PRO_5045248769" description="Lipoprotein" evidence="2">
    <location>
        <begin position="20"/>
        <end position="146"/>
    </location>
</feature>
<sequence length="146" mass="14430">MKRSQHVPLILLGALASLAGCSRSSNIPETALQNAYANANDCRKDWGDGNWCNSTSTGHAGTVFVGPRYYWDRDAGRPMVIENGTARALTTGDASHGAPSHATSVDSVSVARGGFGSTAHGGEGGHGGGGEGGHGGGGHGGGSGGG</sequence>